<dbReference type="AlphaFoldDB" id="A0A8T0H0J7"/>
<dbReference type="PROSITE" id="PS50846">
    <property type="entry name" value="HMA_2"/>
    <property type="match status" value="1"/>
</dbReference>
<dbReference type="InterPro" id="IPR006121">
    <property type="entry name" value="HMA_dom"/>
</dbReference>
<evidence type="ECO:0000313" key="4">
    <source>
        <dbReference type="EMBL" id="KAG0563578.1"/>
    </source>
</evidence>
<evidence type="ECO:0000256" key="1">
    <source>
        <dbReference type="ARBA" id="ARBA00022723"/>
    </source>
</evidence>
<dbReference type="Gene3D" id="3.30.70.100">
    <property type="match status" value="1"/>
</dbReference>
<sequence length="322" mass="36871">MSKTISETFYGSPEPQWLVESPKEVQTHFDRRGCVRQIRTSVYQTNADVHTPGRSENLAKRSSYPLEQPSMVNADRKAYVYNAVPATHGTVDRPVFNALNTNIVSNIPIVEFMVPLCCGKCEEKVREELENVEGVYKVLCDQHNQRVTVYSTLDPERLLKRVKRIKKKSYFWSGGRNLHGVRHVPSLPRDYDLSLAQRSNIPVYKSDPAHHRSASRISGQHQRYVSPRSSYDPVETQYMKRKSLGPHSEDPHFYYADVEHQYKIPSHVSSPLMASIDASQSYTTGTPYFSNPLESSLDYGHHPSSYGAVYEYCDDYGTTEYY</sequence>
<reference evidence="4" key="1">
    <citation type="submission" date="2020-06" db="EMBL/GenBank/DDBJ databases">
        <title>WGS assembly of Ceratodon purpureus strain R40.</title>
        <authorList>
            <person name="Carey S.B."/>
            <person name="Jenkins J."/>
            <person name="Shu S."/>
            <person name="Lovell J.T."/>
            <person name="Sreedasyam A."/>
            <person name="Maumus F."/>
            <person name="Tiley G.P."/>
            <person name="Fernandez-Pozo N."/>
            <person name="Barry K."/>
            <person name="Chen C."/>
            <person name="Wang M."/>
            <person name="Lipzen A."/>
            <person name="Daum C."/>
            <person name="Saski C.A."/>
            <person name="Payton A.C."/>
            <person name="Mcbreen J.C."/>
            <person name="Conrad R.E."/>
            <person name="Kollar L.M."/>
            <person name="Olsson S."/>
            <person name="Huttunen S."/>
            <person name="Landis J.B."/>
            <person name="Wickett N.J."/>
            <person name="Johnson M.G."/>
            <person name="Rensing S.A."/>
            <person name="Grimwood J."/>
            <person name="Schmutz J."/>
            <person name="Mcdaniel S.F."/>
        </authorList>
    </citation>
    <scope>NUCLEOTIDE SEQUENCE</scope>
    <source>
        <strain evidence="4">R40</strain>
    </source>
</reference>
<feature type="domain" description="HMA" evidence="3">
    <location>
        <begin position="107"/>
        <end position="170"/>
    </location>
</feature>
<dbReference type="EMBL" id="CM026429">
    <property type="protein sequence ID" value="KAG0563578.1"/>
    <property type="molecule type" value="Genomic_DNA"/>
</dbReference>
<gene>
    <name evidence="4" type="ORF">KC19_8G042700</name>
</gene>
<keyword evidence="1" id="KW-0479">Metal-binding</keyword>
<evidence type="ECO:0000313" key="5">
    <source>
        <dbReference type="Proteomes" id="UP000822688"/>
    </source>
</evidence>
<keyword evidence="5" id="KW-1185">Reference proteome</keyword>
<dbReference type="Pfam" id="PF00403">
    <property type="entry name" value="HMA"/>
    <property type="match status" value="1"/>
</dbReference>
<feature type="compositionally biased region" description="Polar residues" evidence="2">
    <location>
        <begin position="215"/>
        <end position="229"/>
    </location>
</feature>
<dbReference type="InterPro" id="IPR036163">
    <property type="entry name" value="HMA_dom_sf"/>
</dbReference>
<evidence type="ECO:0000256" key="2">
    <source>
        <dbReference type="SAM" id="MobiDB-lite"/>
    </source>
</evidence>
<accession>A0A8T0H0J7</accession>
<comment type="caution">
    <text evidence="4">The sequence shown here is derived from an EMBL/GenBank/DDBJ whole genome shotgun (WGS) entry which is preliminary data.</text>
</comment>
<name>A0A8T0H0J7_CERPU</name>
<dbReference type="PANTHER" id="PTHR22814">
    <property type="entry name" value="COPPER TRANSPORT PROTEIN ATOX1-RELATED"/>
    <property type="match status" value="1"/>
</dbReference>
<dbReference type="Proteomes" id="UP000822688">
    <property type="component" value="Chromosome 8"/>
</dbReference>
<organism evidence="4 5">
    <name type="scientific">Ceratodon purpureus</name>
    <name type="common">Fire moss</name>
    <name type="synonym">Dicranum purpureum</name>
    <dbReference type="NCBI Taxonomy" id="3225"/>
    <lineage>
        <taxon>Eukaryota</taxon>
        <taxon>Viridiplantae</taxon>
        <taxon>Streptophyta</taxon>
        <taxon>Embryophyta</taxon>
        <taxon>Bryophyta</taxon>
        <taxon>Bryophytina</taxon>
        <taxon>Bryopsida</taxon>
        <taxon>Dicranidae</taxon>
        <taxon>Pseudoditrichales</taxon>
        <taxon>Ditrichaceae</taxon>
        <taxon>Ceratodon</taxon>
    </lineage>
</organism>
<protein>
    <recommendedName>
        <fullName evidence="3">HMA domain-containing protein</fullName>
    </recommendedName>
</protein>
<evidence type="ECO:0000259" key="3">
    <source>
        <dbReference type="PROSITE" id="PS50846"/>
    </source>
</evidence>
<dbReference type="CDD" id="cd00371">
    <property type="entry name" value="HMA"/>
    <property type="match status" value="1"/>
</dbReference>
<proteinExistence type="predicted"/>
<dbReference type="PANTHER" id="PTHR22814:SF336">
    <property type="entry name" value="HEAVY METAL-ASSOCIATED ISOPRENYLATED PLANT PROTEIN 23"/>
    <property type="match status" value="1"/>
</dbReference>
<feature type="region of interest" description="Disordered" evidence="2">
    <location>
        <begin position="205"/>
        <end position="232"/>
    </location>
</feature>
<dbReference type="SUPFAM" id="SSF55008">
    <property type="entry name" value="HMA, heavy metal-associated domain"/>
    <property type="match status" value="1"/>
</dbReference>
<dbReference type="GO" id="GO:0046872">
    <property type="term" value="F:metal ion binding"/>
    <property type="evidence" value="ECO:0007669"/>
    <property type="project" value="UniProtKB-KW"/>
</dbReference>